<keyword evidence="2" id="KW-1185">Reference proteome</keyword>
<reference evidence="2" key="1">
    <citation type="journal article" date="2017" name="Nat. Ecol. Evol.">
        <title>Genome expansion and lineage-specific genetic innovations in the forest pathogenic fungi Armillaria.</title>
        <authorList>
            <person name="Sipos G."/>
            <person name="Prasanna A.N."/>
            <person name="Walter M.C."/>
            <person name="O'Connor E."/>
            <person name="Balint B."/>
            <person name="Krizsan K."/>
            <person name="Kiss B."/>
            <person name="Hess J."/>
            <person name="Varga T."/>
            <person name="Slot J."/>
            <person name="Riley R."/>
            <person name="Boka B."/>
            <person name="Rigling D."/>
            <person name="Barry K."/>
            <person name="Lee J."/>
            <person name="Mihaltcheva S."/>
            <person name="LaButti K."/>
            <person name="Lipzen A."/>
            <person name="Waldron R."/>
            <person name="Moloney N.M."/>
            <person name="Sperisen C."/>
            <person name="Kredics L."/>
            <person name="Vagvoelgyi C."/>
            <person name="Patrignani A."/>
            <person name="Fitzpatrick D."/>
            <person name="Nagy I."/>
            <person name="Doyle S."/>
            <person name="Anderson J.B."/>
            <person name="Grigoriev I.V."/>
            <person name="Gueldener U."/>
            <person name="Muensterkoetter M."/>
            <person name="Nagy L.G."/>
        </authorList>
    </citation>
    <scope>NUCLEOTIDE SEQUENCE [LARGE SCALE GENOMIC DNA]</scope>
    <source>
        <strain evidence="2">C18/9</strain>
    </source>
</reference>
<name>A0A284RG58_ARMOS</name>
<evidence type="ECO:0000313" key="1">
    <source>
        <dbReference type="EMBL" id="SJL07741.1"/>
    </source>
</evidence>
<organism evidence="1 2">
    <name type="scientific">Armillaria ostoyae</name>
    <name type="common">Armillaria root rot fungus</name>
    <dbReference type="NCBI Taxonomy" id="47428"/>
    <lineage>
        <taxon>Eukaryota</taxon>
        <taxon>Fungi</taxon>
        <taxon>Dikarya</taxon>
        <taxon>Basidiomycota</taxon>
        <taxon>Agaricomycotina</taxon>
        <taxon>Agaricomycetes</taxon>
        <taxon>Agaricomycetidae</taxon>
        <taxon>Agaricales</taxon>
        <taxon>Marasmiineae</taxon>
        <taxon>Physalacriaceae</taxon>
        <taxon>Armillaria</taxon>
    </lineage>
</organism>
<dbReference type="OMA" id="TIVKFSC"/>
<protein>
    <submittedName>
        <fullName evidence="1">Uncharacterized protein</fullName>
    </submittedName>
</protein>
<proteinExistence type="predicted"/>
<sequence length="227" mass="25101">MTVIDNELIETIHNELVRLVSAGNSRSWRKFAVDLSLVALSVRTGYLADTYATRTVFGKLVIALRKRNALFNDIIHLYEPAADQSFFINVPRFRSRAPVFHDTIYVSVSGHLVSPPESVLNTLRSIEIQPTDISCTLPSELPVDITVPLAAVLLEYPIAYVPHGAISPERQSLDVYECLLSGGVTIVKFSCPSSLVNGEIITNSLRLRFGTDVEVKCTSETVDRLVL</sequence>
<dbReference type="AlphaFoldDB" id="A0A284RG58"/>
<dbReference type="EMBL" id="FUEG01000008">
    <property type="protein sequence ID" value="SJL07741.1"/>
    <property type="molecule type" value="Genomic_DNA"/>
</dbReference>
<dbReference type="OrthoDB" id="3267419at2759"/>
<dbReference type="Proteomes" id="UP000219338">
    <property type="component" value="Unassembled WGS sequence"/>
</dbReference>
<evidence type="ECO:0000313" key="2">
    <source>
        <dbReference type="Proteomes" id="UP000219338"/>
    </source>
</evidence>
<gene>
    <name evidence="1" type="ORF">ARMOST_11091</name>
</gene>
<accession>A0A284RG58</accession>